<comment type="catalytic activity">
    <reaction evidence="8">
        <text>Successive hydrolysis of beta-D-glucose units from the non-reducing ends of (1-&gt;3)-beta-D-glucans, releasing alpha-glucose.</text>
        <dbReference type="EC" id="3.2.1.58"/>
    </reaction>
</comment>
<dbReference type="Gene3D" id="3.30.386.10">
    <property type="entry name" value="Chitosanase, subunit A, domain 2"/>
    <property type="match status" value="1"/>
</dbReference>
<evidence type="ECO:0000256" key="11">
    <source>
        <dbReference type="SAM" id="SignalP"/>
    </source>
</evidence>
<evidence type="ECO:0000259" key="12">
    <source>
        <dbReference type="Pfam" id="PF00150"/>
    </source>
</evidence>
<dbReference type="Proteomes" id="UP001140217">
    <property type="component" value="Unassembled WGS sequence"/>
</dbReference>
<dbReference type="GO" id="GO:0016977">
    <property type="term" value="F:chitosanase activity"/>
    <property type="evidence" value="ECO:0007669"/>
    <property type="project" value="InterPro"/>
</dbReference>
<name>A0A9W8LEC7_9FUNG</name>
<keyword evidence="14" id="KW-1185">Reference proteome</keyword>
<dbReference type="PANTHER" id="PTHR31297:SF1">
    <property type="entry name" value="GLUCAN 1,3-BETA-GLUCOSIDASE I_II-RELATED"/>
    <property type="match status" value="1"/>
</dbReference>
<keyword evidence="3" id="KW-0964">Secreted</keyword>
<comment type="similarity">
    <text evidence="2">Belongs to the glycosyl hydrolase 5 (cellulase A) family.</text>
</comment>
<dbReference type="Gene3D" id="3.20.20.80">
    <property type="entry name" value="Glycosidases"/>
    <property type="match status" value="1"/>
</dbReference>
<dbReference type="InterPro" id="IPR023346">
    <property type="entry name" value="Lysozyme-like_dom_sf"/>
</dbReference>
<keyword evidence="5" id="KW-0378">Hydrolase</keyword>
<dbReference type="GO" id="GO:0009986">
    <property type="term" value="C:cell surface"/>
    <property type="evidence" value="ECO:0007669"/>
    <property type="project" value="TreeGrafter"/>
</dbReference>
<comment type="caution">
    <text evidence="13">The sequence shown here is derived from an EMBL/GenBank/DDBJ whole genome shotgun (WGS) entry which is preliminary data.</text>
</comment>
<dbReference type="AlphaFoldDB" id="A0A9W8LEC7"/>
<dbReference type="SUPFAM" id="SSF51445">
    <property type="entry name" value="(Trans)glycosidases"/>
    <property type="match status" value="1"/>
</dbReference>
<protein>
    <recommendedName>
        <fullName evidence="9">glucan 1,3-beta-glucosidase</fullName>
        <ecNumber evidence="9">3.2.1.58</ecNumber>
    </recommendedName>
</protein>
<comment type="subcellular location">
    <subcellularLocation>
        <location evidence="1">Secreted</location>
    </subcellularLocation>
</comment>
<evidence type="ECO:0000256" key="6">
    <source>
        <dbReference type="ARBA" id="ARBA00023295"/>
    </source>
</evidence>
<dbReference type="EMBL" id="JANBUL010000378">
    <property type="protein sequence ID" value="KAJ2776273.1"/>
    <property type="molecule type" value="Genomic_DNA"/>
</dbReference>
<evidence type="ECO:0000256" key="4">
    <source>
        <dbReference type="ARBA" id="ARBA00022729"/>
    </source>
</evidence>
<organism evidence="13 14">
    <name type="scientific">Coemansia javaensis</name>
    <dbReference type="NCBI Taxonomy" id="2761396"/>
    <lineage>
        <taxon>Eukaryota</taxon>
        <taxon>Fungi</taxon>
        <taxon>Fungi incertae sedis</taxon>
        <taxon>Zoopagomycota</taxon>
        <taxon>Kickxellomycotina</taxon>
        <taxon>Kickxellomycetes</taxon>
        <taxon>Kickxellales</taxon>
        <taxon>Kickxellaceae</taxon>
        <taxon>Coemansia</taxon>
    </lineage>
</organism>
<dbReference type="Pfam" id="PF01374">
    <property type="entry name" value="Glyco_hydro_46"/>
    <property type="match status" value="1"/>
</dbReference>
<feature type="compositionally biased region" description="Low complexity" evidence="10">
    <location>
        <begin position="307"/>
        <end position="317"/>
    </location>
</feature>
<dbReference type="PANTHER" id="PTHR31297">
    <property type="entry name" value="GLUCAN ENDO-1,6-BETA-GLUCOSIDASE B"/>
    <property type="match status" value="1"/>
</dbReference>
<keyword evidence="7" id="KW-0961">Cell wall biogenesis/degradation</keyword>
<evidence type="ECO:0000313" key="13">
    <source>
        <dbReference type="EMBL" id="KAJ2776273.1"/>
    </source>
</evidence>
<evidence type="ECO:0000256" key="7">
    <source>
        <dbReference type="ARBA" id="ARBA00023316"/>
    </source>
</evidence>
<dbReference type="GO" id="GO:0005576">
    <property type="term" value="C:extracellular region"/>
    <property type="evidence" value="ECO:0007669"/>
    <property type="project" value="UniProtKB-SubCell"/>
</dbReference>
<keyword evidence="4 11" id="KW-0732">Signal</keyword>
<feature type="domain" description="Glycoside hydrolase family 5" evidence="12">
    <location>
        <begin position="380"/>
        <end position="613"/>
    </location>
</feature>
<dbReference type="GO" id="GO:0004338">
    <property type="term" value="F:glucan exo-1,3-beta-glucosidase activity"/>
    <property type="evidence" value="ECO:0007669"/>
    <property type="project" value="UniProtKB-EC"/>
</dbReference>
<evidence type="ECO:0000256" key="10">
    <source>
        <dbReference type="SAM" id="MobiDB-lite"/>
    </source>
</evidence>
<accession>A0A9W8LEC7</accession>
<dbReference type="InterPro" id="IPR050386">
    <property type="entry name" value="Glycosyl_hydrolase_5"/>
</dbReference>
<dbReference type="InterPro" id="IPR000400">
    <property type="entry name" value="Glyco_hydro_46"/>
</dbReference>
<dbReference type="GO" id="GO:0071555">
    <property type="term" value="P:cell wall organization"/>
    <property type="evidence" value="ECO:0007669"/>
    <property type="project" value="UniProtKB-KW"/>
</dbReference>
<dbReference type="InterPro" id="IPR017853">
    <property type="entry name" value="GH"/>
</dbReference>
<evidence type="ECO:0000256" key="9">
    <source>
        <dbReference type="ARBA" id="ARBA00038929"/>
    </source>
</evidence>
<feature type="signal peptide" evidence="11">
    <location>
        <begin position="1"/>
        <end position="16"/>
    </location>
</feature>
<sequence length="759" mass="83056">MKALGILASAVALASAASATLCGCSKDTALRITNVYENGDTDFHYDYCENLKDGRGYTAGIAGFCTGTADAWEVIKVYHSLTGGKDAFSPMDAVLAKYADSGSASTSGLKNYCTVWEKLGKTDAMFRRAQKTVRDRLYYKPSQSAADKLGLKFDISRGQLYDAGIQHGTDSDADGLPAMIAETSKSFTADKPGTSGSTLTVNGHKVDEIVWLKAFIAVREQHLKHPKEKDNQGGNYWAQTLYRTKSYTYAINQKEYMFGASVSILDNDGKPMTVKCAQPPSPAARPSARPGLFDAGGAGATPADSGTSTSTSNSNNNIRAGGRLADMGVIRGTNIGGVFLIEPFIRPSLFDQFNASAAAEQPVDEWTFSAALGKAEARRQLEEHWDTFVTREHLESMAASGINWIRIPIGYWAFNLTADEPFVDGQIPYVERLLGWAQDAGLKVELDLHGAPGSQNGYDNSGHRVSPQWLYSRANVDRTLDALQKMTELAVEWSDVVYGIQILNEPSRWKWPVSDILKFYNEAYELVRGMTDDVYFMVHDTFLSPSDWGMLVNASWANALMDTHIYQMFDNYIVTLNESAHIDMVATMAEGVTRFDKASIGVVVGEFSAATHDCTRYINGFGRGSRWDGTLEGVDHPLCPFSSCTCTGDYGGNYTQFSAEYKAFLRRYVDAQLDVYDKQLAGWFYWNFRTEGAPEWDYMLGVEQGWIPKFPRTAVPPDTRTEGDASDVSIVNLVSRAAGRLSLAAAAAAVAVAAALVVV</sequence>
<dbReference type="SUPFAM" id="SSF53955">
    <property type="entry name" value="Lysozyme-like"/>
    <property type="match status" value="1"/>
</dbReference>
<keyword evidence="6" id="KW-0326">Glycosidase</keyword>
<feature type="region of interest" description="Disordered" evidence="10">
    <location>
        <begin position="276"/>
        <end position="319"/>
    </location>
</feature>
<dbReference type="Pfam" id="PF00150">
    <property type="entry name" value="Cellulase"/>
    <property type="match status" value="1"/>
</dbReference>
<evidence type="ECO:0000256" key="1">
    <source>
        <dbReference type="ARBA" id="ARBA00004613"/>
    </source>
</evidence>
<dbReference type="Gene3D" id="1.20.141.10">
    <property type="entry name" value="Chitosanase, subunit A, domain 1"/>
    <property type="match status" value="1"/>
</dbReference>
<dbReference type="InterPro" id="IPR001547">
    <property type="entry name" value="Glyco_hydro_5"/>
</dbReference>
<feature type="chain" id="PRO_5040778404" description="glucan 1,3-beta-glucosidase" evidence="11">
    <location>
        <begin position="17"/>
        <end position="759"/>
    </location>
</feature>
<evidence type="ECO:0000256" key="5">
    <source>
        <dbReference type="ARBA" id="ARBA00022801"/>
    </source>
</evidence>
<gene>
    <name evidence="13" type="ORF">H4R18_005756</name>
</gene>
<dbReference type="EC" id="3.2.1.58" evidence="9"/>
<dbReference type="InterPro" id="IPR023099">
    <property type="entry name" value="Glyco_hydro_46_N"/>
</dbReference>
<evidence type="ECO:0000256" key="8">
    <source>
        <dbReference type="ARBA" id="ARBA00036824"/>
    </source>
</evidence>
<dbReference type="OrthoDB" id="62120at2759"/>
<evidence type="ECO:0000313" key="14">
    <source>
        <dbReference type="Proteomes" id="UP001140217"/>
    </source>
</evidence>
<dbReference type="GO" id="GO:0009251">
    <property type="term" value="P:glucan catabolic process"/>
    <property type="evidence" value="ECO:0007669"/>
    <property type="project" value="TreeGrafter"/>
</dbReference>
<evidence type="ECO:0000256" key="2">
    <source>
        <dbReference type="ARBA" id="ARBA00005641"/>
    </source>
</evidence>
<evidence type="ECO:0000256" key="3">
    <source>
        <dbReference type="ARBA" id="ARBA00022525"/>
    </source>
</evidence>
<reference evidence="13" key="1">
    <citation type="submission" date="2022-07" db="EMBL/GenBank/DDBJ databases">
        <title>Phylogenomic reconstructions and comparative analyses of Kickxellomycotina fungi.</title>
        <authorList>
            <person name="Reynolds N.K."/>
            <person name="Stajich J.E."/>
            <person name="Barry K."/>
            <person name="Grigoriev I.V."/>
            <person name="Crous P."/>
            <person name="Smith M.E."/>
        </authorList>
    </citation>
    <scope>NUCLEOTIDE SEQUENCE</scope>
    <source>
        <strain evidence="13">NBRC 105414</strain>
    </source>
</reference>
<dbReference type="PROSITE" id="PS51257">
    <property type="entry name" value="PROKAR_LIPOPROTEIN"/>
    <property type="match status" value="1"/>
</dbReference>
<proteinExistence type="inferred from homology"/>